<gene>
    <name evidence="4" type="ORF">GH714_001314</name>
</gene>
<accession>A0A6A6LXD4</accession>
<evidence type="ECO:0000256" key="2">
    <source>
        <dbReference type="ARBA" id="ARBA00022771"/>
    </source>
</evidence>
<evidence type="ECO:0000313" key="4">
    <source>
        <dbReference type="EMBL" id="KAF2305045.1"/>
    </source>
</evidence>
<keyword evidence="5" id="KW-1185">Reference proteome</keyword>
<reference evidence="4 5" key="1">
    <citation type="journal article" date="2020" name="Mol. Plant">
        <title>The Chromosome-Based Rubber Tree Genome Provides New Insights into Spurge Genome Evolution and Rubber Biosynthesis.</title>
        <authorList>
            <person name="Liu J."/>
            <person name="Shi C."/>
            <person name="Shi C.C."/>
            <person name="Li W."/>
            <person name="Zhang Q.J."/>
            <person name="Zhang Y."/>
            <person name="Li K."/>
            <person name="Lu H.F."/>
            <person name="Shi C."/>
            <person name="Zhu S.T."/>
            <person name="Xiao Z.Y."/>
            <person name="Nan H."/>
            <person name="Yue Y."/>
            <person name="Zhu X.G."/>
            <person name="Wu Y."/>
            <person name="Hong X.N."/>
            <person name="Fan G.Y."/>
            <person name="Tong Y."/>
            <person name="Zhang D."/>
            <person name="Mao C.L."/>
            <person name="Liu Y.L."/>
            <person name="Hao S.J."/>
            <person name="Liu W.Q."/>
            <person name="Lv M.Q."/>
            <person name="Zhang H.B."/>
            <person name="Liu Y."/>
            <person name="Hu-Tang G.R."/>
            <person name="Wang J.P."/>
            <person name="Wang J.H."/>
            <person name="Sun Y.H."/>
            <person name="Ni S.B."/>
            <person name="Chen W.B."/>
            <person name="Zhang X.C."/>
            <person name="Jiao Y.N."/>
            <person name="Eichler E.E."/>
            <person name="Li G.H."/>
            <person name="Liu X."/>
            <person name="Gao L.Z."/>
        </authorList>
    </citation>
    <scope>NUCLEOTIDE SEQUENCE [LARGE SCALE GENOMIC DNA]</scope>
    <source>
        <strain evidence="5">cv. GT1</strain>
        <tissue evidence="4">Leaf</tissue>
    </source>
</reference>
<dbReference type="GO" id="GO:0008270">
    <property type="term" value="F:zinc ion binding"/>
    <property type="evidence" value="ECO:0007669"/>
    <property type="project" value="UniProtKB-KW"/>
</dbReference>
<sequence>MYCESDQANLCWDCDAKVHGANFLVAKHSRTLLCHLCQSFTPWTASGPKLSLTVSVCENCVNNSTCREERGNGAPSPPALSSSSNSDQECYSMMCNSNEGCSQSRIIAFSLKRMRETTAEQASQDHRLGCLLSQDNLNACMSNELALQVSSTLGPLKDQKTNMREYLTRDCRNLKFPKTP</sequence>
<dbReference type="CDD" id="cd19821">
    <property type="entry name" value="Bbox1_BBX-like"/>
    <property type="match status" value="1"/>
</dbReference>
<dbReference type="PANTHER" id="PTHR31717:SF60">
    <property type="entry name" value="B-BOX TYPE ZINC FINGER FAMILY PROTEIN"/>
    <property type="match status" value="1"/>
</dbReference>
<evidence type="ECO:0008006" key="6">
    <source>
        <dbReference type="Google" id="ProtNLM"/>
    </source>
</evidence>
<proteinExistence type="predicted"/>
<dbReference type="PANTHER" id="PTHR31717">
    <property type="entry name" value="ZINC FINGER PROTEIN CONSTANS-LIKE 10"/>
    <property type="match status" value="1"/>
</dbReference>
<name>A0A6A6LXD4_HEVBR</name>
<protein>
    <recommendedName>
        <fullName evidence="6">B box-type domain-containing protein</fullName>
    </recommendedName>
</protein>
<dbReference type="Proteomes" id="UP000467840">
    <property type="component" value="Chromosome 9"/>
</dbReference>
<dbReference type="EMBL" id="JAAGAX010000008">
    <property type="protein sequence ID" value="KAF2305045.1"/>
    <property type="molecule type" value="Genomic_DNA"/>
</dbReference>
<keyword evidence="1" id="KW-0479">Metal-binding</keyword>
<evidence type="ECO:0000256" key="3">
    <source>
        <dbReference type="ARBA" id="ARBA00022833"/>
    </source>
</evidence>
<evidence type="ECO:0000313" key="5">
    <source>
        <dbReference type="Proteomes" id="UP000467840"/>
    </source>
</evidence>
<keyword evidence="2" id="KW-0863">Zinc-finger</keyword>
<keyword evidence="3" id="KW-0862">Zinc</keyword>
<dbReference type="AlphaFoldDB" id="A0A6A6LXD4"/>
<dbReference type="InterPro" id="IPR049808">
    <property type="entry name" value="CONSTANS-like_Bbox1"/>
</dbReference>
<comment type="caution">
    <text evidence="4">The sequence shown here is derived from an EMBL/GenBank/DDBJ whole genome shotgun (WGS) entry which is preliminary data.</text>
</comment>
<organism evidence="4 5">
    <name type="scientific">Hevea brasiliensis</name>
    <name type="common">Para rubber tree</name>
    <name type="synonym">Siphonia brasiliensis</name>
    <dbReference type="NCBI Taxonomy" id="3981"/>
    <lineage>
        <taxon>Eukaryota</taxon>
        <taxon>Viridiplantae</taxon>
        <taxon>Streptophyta</taxon>
        <taxon>Embryophyta</taxon>
        <taxon>Tracheophyta</taxon>
        <taxon>Spermatophyta</taxon>
        <taxon>Magnoliopsida</taxon>
        <taxon>eudicotyledons</taxon>
        <taxon>Gunneridae</taxon>
        <taxon>Pentapetalae</taxon>
        <taxon>rosids</taxon>
        <taxon>fabids</taxon>
        <taxon>Malpighiales</taxon>
        <taxon>Euphorbiaceae</taxon>
        <taxon>Crotonoideae</taxon>
        <taxon>Micrandreae</taxon>
        <taxon>Hevea</taxon>
    </lineage>
</organism>
<evidence type="ECO:0000256" key="1">
    <source>
        <dbReference type="ARBA" id="ARBA00022723"/>
    </source>
</evidence>